<protein>
    <recommendedName>
        <fullName evidence="1">EC042-2821-like Restriction Endonuclease-like domain-containing protein</fullName>
    </recommendedName>
</protein>
<name>A0A6A0B5N0_9LACT</name>
<comment type="caution">
    <text evidence="2">The sequence shown here is derived from an EMBL/GenBank/DDBJ whole genome shotgun (WGS) entry which is preliminary data.</text>
</comment>
<keyword evidence="3" id="KW-1185">Reference proteome</keyword>
<evidence type="ECO:0000259" key="1">
    <source>
        <dbReference type="Pfam" id="PF18740"/>
    </source>
</evidence>
<dbReference type="InterPro" id="IPR049530">
    <property type="entry name" value="EC042_2821"/>
</dbReference>
<organism evidence="2 3">
    <name type="scientific">Pseudolactococcus insecticola</name>
    <dbReference type="NCBI Taxonomy" id="2709158"/>
    <lineage>
        <taxon>Bacteria</taxon>
        <taxon>Bacillati</taxon>
        <taxon>Bacillota</taxon>
        <taxon>Bacilli</taxon>
        <taxon>Lactobacillales</taxon>
        <taxon>Streptococcaceae</taxon>
        <taxon>Pseudolactococcus</taxon>
    </lineage>
</organism>
<dbReference type="AlphaFoldDB" id="A0A6A0B5N0"/>
<sequence>MENLNEKLVDTHKYSYESVVISVQERLKKRQIKLGYEKGFNTYVLSLVIDFYHIKFNEKYAYEHVIGKQHHFTYSQQFIDFIVSEIEKAPNNFVESLKKSK</sequence>
<reference evidence="2 3" key="1">
    <citation type="submission" date="2020-02" db="EMBL/GenBank/DDBJ databases">
        <title>Draft genome sequence of Lactococcus sp. Hs20B0-1.</title>
        <authorList>
            <person name="Noda S."/>
            <person name="Yuki M."/>
            <person name="Ohkuma M."/>
        </authorList>
    </citation>
    <scope>NUCLEOTIDE SEQUENCE [LARGE SCALE GENOMIC DNA]</scope>
    <source>
        <strain evidence="2 3">Hs20B0-1</strain>
    </source>
</reference>
<gene>
    <name evidence="2" type="ORF">Hs20B_02160</name>
</gene>
<dbReference type="Proteomes" id="UP000475928">
    <property type="component" value="Unassembled WGS sequence"/>
</dbReference>
<evidence type="ECO:0000313" key="2">
    <source>
        <dbReference type="EMBL" id="GFH39818.1"/>
    </source>
</evidence>
<evidence type="ECO:0000313" key="3">
    <source>
        <dbReference type="Proteomes" id="UP000475928"/>
    </source>
</evidence>
<proteinExistence type="predicted"/>
<accession>A0A6A0B5N0</accession>
<dbReference type="EMBL" id="BLLH01000001">
    <property type="protein sequence ID" value="GFH39818.1"/>
    <property type="molecule type" value="Genomic_DNA"/>
</dbReference>
<feature type="domain" description="EC042-2821-like Restriction Endonuclease-like" evidence="1">
    <location>
        <begin position="10"/>
        <end position="98"/>
    </location>
</feature>
<dbReference type="Pfam" id="PF18740">
    <property type="entry name" value="EC042_2821"/>
    <property type="match status" value="1"/>
</dbReference>